<feature type="domain" description="AMP-binding enzyme C-terminal" evidence="2">
    <location>
        <begin position="434"/>
        <end position="509"/>
    </location>
</feature>
<evidence type="ECO:0000259" key="1">
    <source>
        <dbReference type="Pfam" id="PF00501"/>
    </source>
</evidence>
<dbReference type="GO" id="GO:0016874">
    <property type="term" value="F:ligase activity"/>
    <property type="evidence" value="ECO:0007669"/>
    <property type="project" value="UniProtKB-KW"/>
</dbReference>
<evidence type="ECO:0000313" key="3">
    <source>
        <dbReference type="EMBL" id="QVI24144.1"/>
    </source>
</evidence>
<dbReference type="Proteomes" id="UP000683310">
    <property type="component" value="Chromosome"/>
</dbReference>
<dbReference type="InterPro" id="IPR020845">
    <property type="entry name" value="AMP-binding_CS"/>
</dbReference>
<dbReference type="NCBIfam" id="NF004837">
    <property type="entry name" value="PRK06187.1"/>
    <property type="match status" value="1"/>
</dbReference>
<dbReference type="InterPro" id="IPR050237">
    <property type="entry name" value="ATP-dep_AMP-bd_enzyme"/>
</dbReference>
<gene>
    <name evidence="3" type="ORF">KHQ06_16015</name>
</gene>
<dbReference type="Gene3D" id="3.30.300.30">
    <property type="match status" value="1"/>
</dbReference>
<name>A0ABX8CZ78_9NOCA</name>
<proteinExistence type="predicted"/>
<dbReference type="InterPro" id="IPR025110">
    <property type="entry name" value="AMP-bd_C"/>
</dbReference>
<protein>
    <submittedName>
        <fullName evidence="3">Long-chain fatty acid--CoA ligase</fullName>
    </submittedName>
</protein>
<dbReference type="InterPro" id="IPR042099">
    <property type="entry name" value="ANL_N_sf"/>
</dbReference>
<evidence type="ECO:0000313" key="4">
    <source>
        <dbReference type="Proteomes" id="UP000683310"/>
    </source>
</evidence>
<keyword evidence="4" id="KW-1185">Reference proteome</keyword>
<dbReference type="CDD" id="cd05936">
    <property type="entry name" value="FC-FACS_FadD_like"/>
    <property type="match status" value="1"/>
</dbReference>
<dbReference type="Pfam" id="PF13193">
    <property type="entry name" value="AMP-binding_C"/>
    <property type="match status" value="1"/>
</dbReference>
<keyword evidence="3" id="KW-0436">Ligase</keyword>
<accession>A0ABX8CZ78</accession>
<dbReference type="EMBL" id="CP074371">
    <property type="protein sequence ID" value="QVI24144.1"/>
    <property type="molecule type" value="Genomic_DNA"/>
</dbReference>
<dbReference type="SUPFAM" id="SSF56801">
    <property type="entry name" value="Acetyl-CoA synthetase-like"/>
    <property type="match status" value="1"/>
</dbReference>
<dbReference type="PANTHER" id="PTHR43767">
    <property type="entry name" value="LONG-CHAIN-FATTY-ACID--COA LIGASE"/>
    <property type="match status" value="1"/>
</dbReference>
<dbReference type="Pfam" id="PF00501">
    <property type="entry name" value="AMP-binding"/>
    <property type="match status" value="1"/>
</dbReference>
<evidence type="ECO:0000259" key="2">
    <source>
        <dbReference type="Pfam" id="PF13193"/>
    </source>
</evidence>
<dbReference type="PANTHER" id="PTHR43767:SF12">
    <property type="entry name" value="AMP-DEPENDENT SYNTHETASE AND LIGASE"/>
    <property type="match status" value="1"/>
</dbReference>
<dbReference type="Gene3D" id="3.40.50.12780">
    <property type="entry name" value="N-terminal domain of ligase-like"/>
    <property type="match status" value="1"/>
</dbReference>
<reference evidence="3 4" key="1">
    <citation type="submission" date="2021-04" db="EMBL/GenBank/DDBJ databases">
        <title>Nocardia tengchongensis.</title>
        <authorList>
            <person name="Zhuang k."/>
            <person name="Ran Y."/>
            <person name="Li W."/>
        </authorList>
    </citation>
    <scope>NUCLEOTIDE SEQUENCE [LARGE SCALE GENOMIC DNA]</scope>
    <source>
        <strain evidence="3 4">CFH S0057</strain>
    </source>
</reference>
<feature type="domain" description="AMP-dependent synthetase/ligase" evidence="1">
    <location>
        <begin position="8"/>
        <end position="384"/>
    </location>
</feature>
<dbReference type="InterPro" id="IPR000873">
    <property type="entry name" value="AMP-dep_synth/lig_dom"/>
</dbReference>
<dbReference type="PROSITE" id="PS00455">
    <property type="entry name" value="AMP_BINDING"/>
    <property type="match status" value="1"/>
</dbReference>
<organism evidence="3 4">
    <name type="scientific">Nocardia tengchongensis</name>
    <dbReference type="NCBI Taxonomy" id="2055889"/>
    <lineage>
        <taxon>Bacteria</taxon>
        <taxon>Bacillati</taxon>
        <taxon>Actinomycetota</taxon>
        <taxon>Actinomycetes</taxon>
        <taxon>Mycobacteriales</taxon>
        <taxon>Nocardiaceae</taxon>
        <taxon>Nocardia</taxon>
    </lineage>
</organism>
<sequence length="529" mass="57974">MLNLAVLLEDTARRRPDEHAIVLGDERLTYAELDARANQVADLLTARGIGPGDKVALSCPNLPEFPVIYYGILKAGAVVVPLNILLRPREIAYHLDDSEADLYFCFEGTSELPMGEYGREGFRRAARCRHLVMITADPAGSSPDPEIETLTQALTQRPERFATAARHSDDTAVILYTSGTTGRPKGAELTHSNMLLNALTANRLFDNTSARHDTHLVALPLFHSFGQTLSMNAPLSVGATLVLMPRFDAATALELMEKERITFFAGVPTMYWGLLNALDEGIDTDGIARTLRKAVSGGAALPVDMLSRFTQRFGVRILEGYGLSETSPLALFADPDRDPRPGSIGVPVWGIEARLIDADWNEVTGTGGIGEIALRGHNVMKGYHKRAEATAEVMRGGWFRTGDLARRDSDGFYYIVDRAKDMIVRGGFNVYPREIEEVLLAHPAVSLVAVVGVPDEHYGEEIKACIVRRTGTTTTETELVEWSREQLAAYKYPRIVEFTDTLPMTASGKILKRELVAAHTATATTVLAH</sequence>
<dbReference type="InterPro" id="IPR045851">
    <property type="entry name" value="AMP-bd_C_sf"/>
</dbReference>